<dbReference type="AlphaFoldDB" id="A0A2U1ZY69"/>
<proteinExistence type="predicted"/>
<reference evidence="4 5" key="1">
    <citation type="submission" date="2018-03" db="EMBL/GenBank/DDBJ databases">
        <title>Genome assembly of novel Miniimonas species PCH200.</title>
        <authorList>
            <person name="Thakur V."/>
            <person name="Kumar V."/>
            <person name="Singh D."/>
        </authorList>
    </citation>
    <scope>NUCLEOTIDE SEQUENCE [LARGE SCALE GENOMIC DNA]</scope>
    <source>
        <strain evidence="4 5">PCH200</strain>
    </source>
</reference>
<comment type="caution">
    <text evidence="4">The sequence shown here is derived from an EMBL/GenBank/DDBJ whole genome shotgun (WGS) entry which is preliminary data.</text>
</comment>
<organism evidence="4 5">
    <name type="scientific">Serinibacter arcticus</name>
    <dbReference type="NCBI Taxonomy" id="1655435"/>
    <lineage>
        <taxon>Bacteria</taxon>
        <taxon>Bacillati</taxon>
        <taxon>Actinomycetota</taxon>
        <taxon>Actinomycetes</taxon>
        <taxon>Micrococcales</taxon>
        <taxon>Beutenbergiaceae</taxon>
        <taxon>Serinibacter</taxon>
    </lineage>
</organism>
<accession>A0A2U1ZY69</accession>
<evidence type="ECO:0000313" key="4">
    <source>
        <dbReference type="EMBL" id="PWD51938.1"/>
    </source>
</evidence>
<dbReference type="PANTHER" id="PTHR12526">
    <property type="entry name" value="GLYCOSYLTRANSFERASE"/>
    <property type="match status" value="1"/>
</dbReference>
<dbReference type="OrthoDB" id="9772485at2"/>
<dbReference type="Gene3D" id="3.40.50.2000">
    <property type="entry name" value="Glycogen Phosphorylase B"/>
    <property type="match status" value="2"/>
</dbReference>
<dbReference type="Pfam" id="PF13439">
    <property type="entry name" value="Glyco_transf_4"/>
    <property type="match status" value="1"/>
</dbReference>
<dbReference type="SUPFAM" id="SSF53756">
    <property type="entry name" value="UDP-Glycosyltransferase/glycogen phosphorylase"/>
    <property type="match status" value="1"/>
</dbReference>
<dbReference type="Pfam" id="PF13692">
    <property type="entry name" value="Glyco_trans_1_4"/>
    <property type="match status" value="1"/>
</dbReference>
<evidence type="ECO:0000313" key="5">
    <source>
        <dbReference type="Proteomes" id="UP000245166"/>
    </source>
</evidence>
<dbReference type="InterPro" id="IPR028098">
    <property type="entry name" value="Glyco_trans_4-like_N"/>
</dbReference>
<feature type="domain" description="Glycosyltransferase subfamily 4-like N-terminal" evidence="3">
    <location>
        <begin position="14"/>
        <end position="172"/>
    </location>
</feature>
<sequence>MTRVLLVTSSLHGGGAEFVARTWIDWLTQRGAATAVALLSDTKGRDDLDPRIAVHDDAAGQRPAEAVRSLRRVIDRVRPSVVLSLQTHPNLWALAAVASIPSASRPAVVISERNLVSLGLAGSSPTHRAKVLAAKASYRRADRVIAISHPVAGELVSAFGVTGRRCVVVPNPATAKVTVRHEPWIAERPVLRLVLPARIVEQKRPLLAVHVASVLARRGYDVELITFGTGPQEAAMTRLAGEVGVRLSHRGWVEAWFDAAPRDAIVLLPSLREGFGNVLVEAAAVGLPAVAVSGALGVADAVVPGVTGQLALDDDPESIADAVLAAAPLRVRGIDGWLERFSVPTSGALLERVLAGAEAERRANR</sequence>
<protein>
    <recommendedName>
        <fullName evidence="3">Glycosyltransferase subfamily 4-like N-terminal domain-containing protein</fullName>
    </recommendedName>
</protein>
<evidence type="ECO:0000256" key="1">
    <source>
        <dbReference type="ARBA" id="ARBA00022676"/>
    </source>
</evidence>
<evidence type="ECO:0000256" key="2">
    <source>
        <dbReference type="ARBA" id="ARBA00022679"/>
    </source>
</evidence>
<dbReference type="RefSeq" id="WP_109230321.1">
    <property type="nucleotide sequence ID" value="NZ_PYHR01000002.1"/>
</dbReference>
<name>A0A2U1ZY69_9MICO</name>
<dbReference type="Proteomes" id="UP000245166">
    <property type="component" value="Unassembled WGS sequence"/>
</dbReference>
<keyword evidence="2" id="KW-0808">Transferase</keyword>
<dbReference type="EMBL" id="PYHR01000002">
    <property type="protein sequence ID" value="PWD51938.1"/>
    <property type="molecule type" value="Genomic_DNA"/>
</dbReference>
<gene>
    <name evidence="4" type="ORF">C8046_16080</name>
</gene>
<dbReference type="GO" id="GO:0016757">
    <property type="term" value="F:glycosyltransferase activity"/>
    <property type="evidence" value="ECO:0007669"/>
    <property type="project" value="UniProtKB-KW"/>
</dbReference>
<keyword evidence="5" id="KW-1185">Reference proteome</keyword>
<evidence type="ECO:0000259" key="3">
    <source>
        <dbReference type="Pfam" id="PF13439"/>
    </source>
</evidence>
<dbReference type="PANTHER" id="PTHR12526:SF510">
    <property type="entry name" value="D-INOSITOL 3-PHOSPHATE GLYCOSYLTRANSFERASE"/>
    <property type="match status" value="1"/>
</dbReference>
<keyword evidence="1" id="KW-0328">Glycosyltransferase</keyword>